<feature type="transmembrane region" description="Helical" evidence="7">
    <location>
        <begin position="18"/>
        <end position="37"/>
    </location>
</feature>
<comment type="cofactor">
    <cofactor evidence="1">
        <name>heme</name>
        <dbReference type="ChEBI" id="CHEBI:30413"/>
    </cofactor>
</comment>
<evidence type="ECO:0000256" key="3">
    <source>
        <dbReference type="ARBA" id="ARBA00022723"/>
    </source>
</evidence>
<reference evidence="8" key="1">
    <citation type="submission" date="2021-07" db="EMBL/GenBank/DDBJ databases">
        <authorList>
            <person name="Durling M."/>
        </authorList>
    </citation>
    <scope>NUCLEOTIDE SEQUENCE</scope>
</reference>
<organism evidence="8 9">
    <name type="scientific">Hymenoscyphus albidus</name>
    <dbReference type="NCBI Taxonomy" id="595503"/>
    <lineage>
        <taxon>Eukaryota</taxon>
        <taxon>Fungi</taxon>
        <taxon>Dikarya</taxon>
        <taxon>Ascomycota</taxon>
        <taxon>Pezizomycotina</taxon>
        <taxon>Leotiomycetes</taxon>
        <taxon>Helotiales</taxon>
        <taxon>Helotiaceae</taxon>
        <taxon>Hymenoscyphus</taxon>
    </lineage>
</organism>
<dbReference type="PANTHER" id="PTHR46206">
    <property type="entry name" value="CYTOCHROME P450"/>
    <property type="match status" value="1"/>
</dbReference>
<dbReference type="SUPFAM" id="SSF48264">
    <property type="entry name" value="Cytochrome P450"/>
    <property type="match status" value="1"/>
</dbReference>
<evidence type="ECO:0000256" key="4">
    <source>
        <dbReference type="ARBA" id="ARBA00023002"/>
    </source>
</evidence>
<keyword evidence="5" id="KW-0408">Iron</keyword>
<gene>
    <name evidence="8" type="ORF">HYALB_00009539</name>
</gene>
<dbReference type="EMBL" id="CAJVRM010000529">
    <property type="protein sequence ID" value="CAG8981863.1"/>
    <property type="molecule type" value="Genomic_DNA"/>
</dbReference>
<dbReference type="GO" id="GO:0005506">
    <property type="term" value="F:iron ion binding"/>
    <property type="evidence" value="ECO:0007669"/>
    <property type="project" value="InterPro"/>
</dbReference>
<evidence type="ECO:0000256" key="5">
    <source>
        <dbReference type="ARBA" id="ARBA00023004"/>
    </source>
</evidence>
<dbReference type="Pfam" id="PF00067">
    <property type="entry name" value="p450"/>
    <property type="match status" value="1"/>
</dbReference>
<keyword evidence="3" id="KW-0479">Metal-binding</keyword>
<protein>
    <recommendedName>
        <fullName evidence="10">Cytochrome P450 monooxygenase</fullName>
    </recommendedName>
</protein>
<keyword evidence="7" id="KW-0472">Membrane</keyword>
<dbReference type="InterPro" id="IPR001128">
    <property type="entry name" value="Cyt_P450"/>
</dbReference>
<comment type="caution">
    <text evidence="8">The sequence shown here is derived from an EMBL/GenBank/DDBJ whole genome shotgun (WGS) entry which is preliminary data.</text>
</comment>
<evidence type="ECO:0008006" key="10">
    <source>
        <dbReference type="Google" id="ProtNLM"/>
    </source>
</evidence>
<name>A0A9N9LVW9_9HELO</name>
<evidence type="ECO:0000256" key="1">
    <source>
        <dbReference type="ARBA" id="ARBA00001971"/>
    </source>
</evidence>
<keyword evidence="6" id="KW-0503">Monooxygenase</keyword>
<dbReference type="GO" id="GO:0004497">
    <property type="term" value="F:monooxygenase activity"/>
    <property type="evidence" value="ECO:0007669"/>
    <property type="project" value="UniProtKB-KW"/>
</dbReference>
<dbReference type="Proteomes" id="UP000701801">
    <property type="component" value="Unassembled WGS sequence"/>
</dbReference>
<accession>A0A9N9LVW9</accession>
<dbReference type="Gene3D" id="1.10.630.10">
    <property type="entry name" value="Cytochrome P450"/>
    <property type="match status" value="1"/>
</dbReference>
<dbReference type="GO" id="GO:0016705">
    <property type="term" value="F:oxidoreductase activity, acting on paired donors, with incorporation or reduction of molecular oxygen"/>
    <property type="evidence" value="ECO:0007669"/>
    <property type="project" value="InterPro"/>
</dbReference>
<dbReference type="InterPro" id="IPR036396">
    <property type="entry name" value="Cyt_P450_sf"/>
</dbReference>
<dbReference type="GO" id="GO:0020037">
    <property type="term" value="F:heme binding"/>
    <property type="evidence" value="ECO:0007669"/>
    <property type="project" value="InterPro"/>
</dbReference>
<evidence type="ECO:0000313" key="8">
    <source>
        <dbReference type="EMBL" id="CAG8981863.1"/>
    </source>
</evidence>
<proteinExistence type="inferred from homology"/>
<keyword evidence="9" id="KW-1185">Reference proteome</keyword>
<evidence type="ECO:0000313" key="9">
    <source>
        <dbReference type="Proteomes" id="UP000701801"/>
    </source>
</evidence>
<dbReference type="PANTHER" id="PTHR46206:SF6">
    <property type="entry name" value="CYTOCHROME P450 MONOOXYGENASE AN1598-RELATED"/>
    <property type="match status" value="1"/>
</dbReference>
<keyword evidence="4" id="KW-0560">Oxidoreductase</keyword>
<dbReference type="AlphaFoldDB" id="A0A9N9LVW9"/>
<sequence length="532" mass="60660">MAHILSANFAMHGLWNNALVNLGFMTFVTFSMVYFIVNRRMVSISPGIKAPYAINYLRFAPHSLANCLYVFYAGLLIEAGYQKPTRGPSQFKTSAYMLARSDVNMIVLPASAVTELSSLPNQIANGLLALERDMLGKWTGLHMDVESRLHHKVVQRKVTPNLEILTPTVEEEVRNSFLDYLPQNCENDWVEIEPYYVLLKVTARISGRVLIGFPICRDERWLDFAMIFTQEVFGSLIIMRWFPPWLYSTLAFFLPSVRRAKDYIRQGHEILEPAFKKRLGEIDDKKDKSETIGDGFSWFAELAQGEDRYPAKLTHFEILLALASIHTTLLREVNFLYDMIARPLLVDELRKEIADSSEFGWNATSYAQLGKLDSALRESQRTSPPTLIGLRHIMKQSYTMSDSTFLHKGSYVCVPAYSIENNPANTQNPHVFDGLRDYKKRATHVKPKSQHLYTTPEPSMSGFSYGKSACLGRFFAVLILKTIFVKPLIEYDLRFTSGATEKPENCHAHEFIFPHPATKILIKKRAKSTAPF</sequence>
<keyword evidence="7" id="KW-1133">Transmembrane helix</keyword>
<dbReference type="OrthoDB" id="1844152at2759"/>
<evidence type="ECO:0000256" key="7">
    <source>
        <dbReference type="SAM" id="Phobius"/>
    </source>
</evidence>
<comment type="similarity">
    <text evidence="2">Belongs to the cytochrome P450 family.</text>
</comment>
<dbReference type="CDD" id="cd11041">
    <property type="entry name" value="CYP503A1-like"/>
    <property type="match status" value="1"/>
</dbReference>
<keyword evidence="7" id="KW-0812">Transmembrane</keyword>
<evidence type="ECO:0000256" key="6">
    <source>
        <dbReference type="ARBA" id="ARBA00023033"/>
    </source>
</evidence>
<evidence type="ECO:0000256" key="2">
    <source>
        <dbReference type="ARBA" id="ARBA00010617"/>
    </source>
</evidence>